<feature type="domain" description="N-(5'phosphoribosyl) anthranilate isomerase (PRAI)" evidence="8">
    <location>
        <begin position="7"/>
        <end position="207"/>
    </location>
</feature>
<evidence type="ECO:0000256" key="6">
    <source>
        <dbReference type="ARBA" id="ARBA00023235"/>
    </source>
</evidence>
<dbReference type="InterPro" id="IPR001240">
    <property type="entry name" value="PRAI_dom"/>
</dbReference>
<keyword evidence="3 7" id="KW-0028">Amino-acid biosynthesis</keyword>
<sequence>MSTDTLIKICGLSTPETLSAAIGAGATHVGLVHFEPSPRHVSIEDAAHLRAMVSGSVKVVLLTVNADVQTTGKAIELVKPDIIQFHGNETPEWIALVREKTKIEAWKALGVKDAETLAKSARYQGAVDRLLFDAPAKALPGGNGETFRWDVLKDFDHRIPWGLAGGLTPDNVAEAIRETGTELVDTSSGVESAAGVKDVDKMSAFCKAAIEA</sequence>
<dbReference type="GO" id="GO:0000162">
    <property type="term" value="P:L-tryptophan biosynthetic process"/>
    <property type="evidence" value="ECO:0007669"/>
    <property type="project" value="UniProtKB-UniRule"/>
</dbReference>
<keyword evidence="6 7" id="KW-0413">Isomerase</keyword>
<dbReference type="Pfam" id="PF00697">
    <property type="entry name" value="PRAI"/>
    <property type="match status" value="1"/>
</dbReference>
<evidence type="ECO:0000256" key="4">
    <source>
        <dbReference type="ARBA" id="ARBA00022822"/>
    </source>
</evidence>
<evidence type="ECO:0000256" key="2">
    <source>
        <dbReference type="ARBA" id="ARBA00022272"/>
    </source>
</evidence>
<dbReference type="CDD" id="cd00405">
    <property type="entry name" value="PRAI"/>
    <property type="match status" value="1"/>
</dbReference>
<comment type="pathway">
    <text evidence="7">Amino-acid biosynthesis; L-tryptophan biosynthesis; L-tryptophan from chorismate: step 3/5.</text>
</comment>
<dbReference type="PANTHER" id="PTHR42894">
    <property type="entry name" value="N-(5'-PHOSPHORIBOSYL)ANTHRANILATE ISOMERASE"/>
    <property type="match status" value="1"/>
</dbReference>
<evidence type="ECO:0000256" key="1">
    <source>
        <dbReference type="ARBA" id="ARBA00001164"/>
    </source>
</evidence>
<name>A0A9X1F574_9SPHN</name>
<gene>
    <name evidence="7" type="primary">trpF</name>
    <name evidence="9" type="ORF">KCG46_11360</name>
</gene>
<dbReference type="InterPro" id="IPR044643">
    <property type="entry name" value="TrpF_fam"/>
</dbReference>
<proteinExistence type="inferred from homology"/>
<organism evidence="9 10">
    <name type="scientific">Erythrobacter crassostreae</name>
    <dbReference type="NCBI Taxonomy" id="2828328"/>
    <lineage>
        <taxon>Bacteria</taxon>
        <taxon>Pseudomonadati</taxon>
        <taxon>Pseudomonadota</taxon>
        <taxon>Alphaproteobacteria</taxon>
        <taxon>Sphingomonadales</taxon>
        <taxon>Erythrobacteraceae</taxon>
        <taxon>Erythrobacter/Porphyrobacter group</taxon>
        <taxon>Erythrobacter</taxon>
    </lineage>
</organism>
<comment type="similarity">
    <text evidence="7">Belongs to the TrpF family.</text>
</comment>
<evidence type="ECO:0000256" key="3">
    <source>
        <dbReference type="ARBA" id="ARBA00022605"/>
    </source>
</evidence>
<accession>A0A9X1F574</accession>
<reference evidence="9" key="1">
    <citation type="submission" date="2021-04" db="EMBL/GenBank/DDBJ databases">
        <authorList>
            <person name="Pira H."/>
            <person name="Risdian C."/>
            <person name="Wink J."/>
        </authorList>
    </citation>
    <scope>NUCLEOTIDE SEQUENCE</scope>
    <source>
        <strain evidence="9">WH158</strain>
    </source>
</reference>
<dbReference type="RefSeq" id="WP_218405542.1">
    <property type="nucleotide sequence ID" value="NZ_JAGSPC010000002.1"/>
</dbReference>
<keyword evidence="10" id="KW-1185">Reference proteome</keyword>
<comment type="catalytic activity">
    <reaction evidence="1 7">
        <text>N-(5-phospho-beta-D-ribosyl)anthranilate = 1-(2-carboxyphenylamino)-1-deoxy-D-ribulose 5-phosphate</text>
        <dbReference type="Rhea" id="RHEA:21540"/>
        <dbReference type="ChEBI" id="CHEBI:18277"/>
        <dbReference type="ChEBI" id="CHEBI:58613"/>
        <dbReference type="EC" id="5.3.1.24"/>
    </reaction>
</comment>
<dbReference type="NCBIfam" id="NF002295">
    <property type="entry name" value="PRK01222.1-1"/>
    <property type="match status" value="1"/>
</dbReference>
<dbReference type="PANTHER" id="PTHR42894:SF1">
    <property type="entry name" value="N-(5'-PHOSPHORIBOSYL)ANTHRANILATE ISOMERASE"/>
    <property type="match status" value="1"/>
</dbReference>
<keyword evidence="4 7" id="KW-0822">Tryptophan biosynthesis</keyword>
<keyword evidence="5 7" id="KW-0057">Aromatic amino acid biosynthesis</keyword>
<evidence type="ECO:0000259" key="8">
    <source>
        <dbReference type="Pfam" id="PF00697"/>
    </source>
</evidence>
<evidence type="ECO:0000256" key="7">
    <source>
        <dbReference type="HAMAP-Rule" id="MF_00135"/>
    </source>
</evidence>
<dbReference type="HAMAP" id="MF_00135">
    <property type="entry name" value="PRAI"/>
    <property type="match status" value="1"/>
</dbReference>
<dbReference type="GO" id="GO:0004640">
    <property type="term" value="F:phosphoribosylanthranilate isomerase activity"/>
    <property type="evidence" value="ECO:0007669"/>
    <property type="project" value="UniProtKB-UniRule"/>
</dbReference>
<evidence type="ECO:0000313" key="9">
    <source>
        <dbReference type="EMBL" id="MBV7260166.1"/>
    </source>
</evidence>
<dbReference type="EC" id="5.3.1.24" evidence="7"/>
<dbReference type="Proteomes" id="UP001138681">
    <property type="component" value="Unassembled WGS sequence"/>
</dbReference>
<evidence type="ECO:0000313" key="10">
    <source>
        <dbReference type="Proteomes" id="UP001138681"/>
    </source>
</evidence>
<comment type="caution">
    <text evidence="9">The sequence shown here is derived from an EMBL/GenBank/DDBJ whole genome shotgun (WGS) entry which is preliminary data.</text>
</comment>
<dbReference type="EMBL" id="JAGSPC010000002">
    <property type="protein sequence ID" value="MBV7260166.1"/>
    <property type="molecule type" value="Genomic_DNA"/>
</dbReference>
<evidence type="ECO:0000256" key="5">
    <source>
        <dbReference type="ARBA" id="ARBA00023141"/>
    </source>
</evidence>
<dbReference type="AlphaFoldDB" id="A0A9X1F574"/>
<protein>
    <recommendedName>
        <fullName evidence="2 7">N-(5'-phosphoribosyl)anthranilate isomerase</fullName>
        <shortName evidence="7">PRAI</shortName>
        <ecNumber evidence="7">5.3.1.24</ecNumber>
    </recommendedName>
</protein>